<dbReference type="RefSeq" id="WP_012376714.1">
    <property type="nucleotide sequence ID" value="NC_010571.1"/>
</dbReference>
<evidence type="ECO:0000313" key="3">
    <source>
        <dbReference type="Proteomes" id="UP000007013"/>
    </source>
</evidence>
<reference evidence="2 3" key="1">
    <citation type="journal article" date="2011" name="J. Bacteriol.">
        <title>Genome sequence of the verrucomicrobium Opitutus terrae PB90-1, an abundant inhabitant of rice paddy soil ecosystems.</title>
        <authorList>
            <person name="van Passel M.W."/>
            <person name="Kant R."/>
            <person name="Palva A."/>
            <person name="Copeland A."/>
            <person name="Lucas S."/>
            <person name="Lapidus A."/>
            <person name="Glavina del Rio T."/>
            <person name="Pitluck S."/>
            <person name="Goltsman E."/>
            <person name="Clum A."/>
            <person name="Sun H."/>
            <person name="Schmutz J."/>
            <person name="Larimer F.W."/>
            <person name="Land M.L."/>
            <person name="Hauser L."/>
            <person name="Kyrpides N."/>
            <person name="Mikhailova N."/>
            <person name="Richardson P.P."/>
            <person name="Janssen P.H."/>
            <person name="de Vos W.M."/>
            <person name="Smidt H."/>
        </authorList>
    </citation>
    <scope>NUCLEOTIDE SEQUENCE [LARGE SCALE GENOMIC DNA]</scope>
    <source>
        <strain evidence="3">DSM 11246 / JCM 15787 / PB90-1</strain>
    </source>
</reference>
<keyword evidence="1" id="KW-1133">Transmembrane helix</keyword>
<keyword evidence="3" id="KW-1185">Reference proteome</keyword>
<dbReference type="Proteomes" id="UP000007013">
    <property type="component" value="Chromosome"/>
</dbReference>
<dbReference type="eggNOG" id="COG0457">
    <property type="taxonomic scope" value="Bacteria"/>
</dbReference>
<protein>
    <recommendedName>
        <fullName evidence="4">Tetratricopeptide repeat protein</fullName>
    </recommendedName>
</protein>
<proteinExistence type="predicted"/>
<sequence>MSSRRIKLVWGASDTIRARWRLGLFGAYERSHGGQGLAVSLRGVLCWLIVLAVVGYVAATTALFFWFDRKPGNLIRYSDTLLLPLRRDAVRELRGRMMITEGLADLEARRWSEAVMKLRVGLARDPHNTIGRLALARFYLGANRRPQALEVLTADLAHGNPGRPLLELLFSTAADGEDYEVIVRTCDRLLGGATSERDWLVSQRLQALLAANRAAEALDAASASGEPADALVREARVLALLQLRRTTEALAELETWVANAPGATHPQILRLQVRALREAGRVDEMESAWEQLRELTPNDPRTYVYGVVQKALAGEQASAAAALDRFFLRFSASQPDLMMAASALLEAGQPSLVQRCAERAAQQGFPLCSMQLVLLQAQVIAGDWPGATQTLDQVTPLPADAPPVEAFAAQWLERLLQSAAEADEGAQTRLTELLEQRPLPMRVYRQTAEVLVKAGRFAGAAAVVQIAERAFPNSGSLAVLRERADVGRRAAPVATAAAMPAGAAAADEREFFERLVQLTAAERWSDAAQAIREIRVAKPAWLAAREPDVFDWQMRVAIRTGDTLELLGAAKLFLDGRRESAQRVVALARELGESGSRDTAALLLNEVLRKNHAFPPALRLRKEWQQTEPAAAAEPGAPQR</sequence>
<dbReference type="OrthoDB" id="190967at2"/>
<dbReference type="KEGG" id="ote:Oter_3911"/>
<dbReference type="STRING" id="452637.Oter_3911"/>
<evidence type="ECO:0008006" key="4">
    <source>
        <dbReference type="Google" id="ProtNLM"/>
    </source>
</evidence>
<organism evidence="2 3">
    <name type="scientific">Opitutus terrae (strain DSM 11246 / JCM 15787 / PB90-1)</name>
    <dbReference type="NCBI Taxonomy" id="452637"/>
    <lineage>
        <taxon>Bacteria</taxon>
        <taxon>Pseudomonadati</taxon>
        <taxon>Verrucomicrobiota</taxon>
        <taxon>Opitutia</taxon>
        <taxon>Opitutales</taxon>
        <taxon>Opitutaceae</taxon>
        <taxon>Opitutus</taxon>
    </lineage>
</organism>
<dbReference type="EMBL" id="CP001032">
    <property type="protein sequence ID" value="ACB77185.1"/>
    <property type="molecule type" value="Genomic_DNA"/>
</dbReference>
<dbReference type="SUPFAM" id="SSF48452">
    <property type="entry name" value="TPR-like"/>
    <property type="match status" value="1"/>
</dbReference>
<evidence type="ECO:0000313" key="2">
    <source>
        <dbReference type="EMBL" id="ACB77185.1"/>
    </source>
</evidence>
<dbReference type="AlphaFoldDB" id="B1ZZB3"/>
<dbReference type="HOGENOM" id="CLU_427489_0_0_0"/>
<accession>B1ZZB3</accession>
<dbReference type="InterPro" id="IPR011990">
    <property type="entry name" value="TPR-like_helical_dom_sf"/>
</dbReference>
<keyword evidence="1" id="KW-0812">Transmembrane</keyword>
<dbReference type="Gene3D" id="1.25.40.10">
    <property type="entry name" value="Tetratricopeptide repeat domain"/>
    <property type="match status" value="1"/>
</dbReference>
<feature type="transmembrane region" description="Helical" evidence="1">
    <location>
        <begin position="44"/>
        <end position="67"/>
    </location>
</feature>
<gene>
    <name evidence="2" type="ordered locus">Oter_3911</name>
</gene>
<name>B1ZZB3_OPITP</name>
<evidence type="ECO:0000256" key="1">
    <source>
        <dbReference type="SAM" id="Phobius"/>
    </source>
</evidence>
<keyword evidence="1" id="KW-0472">Membrane</keyword>